<dbReference type="PANTHER" id="PTHR43591">
    <property type="entry name" value="METHYLTRANSFERASE"/>
    <property type="match status" value="1"/>
</dbReference>
<gene>
    <name evidence="2" type="ORF">COHA_009389</name>
</gene>
<accession>A0AAD5GXW5</accession>
<organism evidence="2 3">
    <name type="scientific">Chlorella ohadii</name>
    <dbReference type="NCBI Taxonomy" id="2649997"/>
    <lineage>
        <taxon>Eukaryota</taxon>
        <taxon>Viridiplantae</taxon>
        <taxon>Chlorophyta</taxon>
        <taxon>core chlorophytes</taxon>
        <taxon>Trebouxiophyceae</taxon>
        <taxon>Chlorellales</taxon>
        <taxon>Chlorellaceae</taxon>
        <taxon>Chlorella clade</taxon>
        <taxon>Chlorella</taxon>
    </lineage>
</organism>
<feature type="domain" description="Methyltransferase type 11" evidence="1">
    <location>
        <begin position="55"/>
        <end position="153"/>
    </location>
</feature>
<proteinExistence type="predicted"/>
<sequence>MSKEEMKHKMEETWEGFAAAYSEWVIEHHAVQGLYSTFASHLVPALQGKEGVRILDVASASGEPALTLAAALPQAQLLSTDLAHAFLELGKARAASAGLTNVSFETADAEDLHRYGDASFDAVTCSLGLMFMPSFEVAIREFARVLKPGGLFAATVWQSEDKAPFFQVTMGLAAAYDPELARTAAASTATRFGDPAPVLAAVGDAGLEGVECRELPVAFTMKAEQYWEELLGMPLPIKPALTKAQAARPREDVFKEAHNKLKQEFMQRGWLKDNGDVLSPNNLTWFITARKPE</sequence>
<protein>
    <recommendedName>
        <fullName evidence="1">Methyltransferase type 11 domain-containing protein</fullName>
    </recommendedName>
</protein>
<dbReference type="EMBL" id="JADXDR010000177">
    <property type="protein sequence ID" value="KAI7836751.1"/>
    <property type="molecule type" value="Genomic_DNA"/>
</dbReference>
<dbReference type="Pfam" id="PF08241">
    <property type="entry name" value="Methyltransf_11"/>
    <property type="match status" value="1"/>
</dbReference>
<name>A0AAD5GXW5_9CHLO</name>
<dbReference type="Gene3D" id="3.40.50.150">
    <property type="entry name" value="Vaccinia Virus protein VP39"/>
    <property type="match status" value="1"/>
</dbReference>
<dbReference type="InterPro" id="IPR013216">
    <property type="entry name" value="Methyltransf_11"/>
</dbReference>
<evidence type="ECO:0000313" key="3">
    <source>
        <dbReference type="Proteomes" id="UP001205105"/>
    </source>
</evidence>
<dbReference type="PANTHER" id="PTHR43591:SF24">
    <property type="entry name" value="2-METHOXY-6-POLYPRENYL-1,4-BENZOQUINOL METHYLASE, MITOCHONDRIAL"/>
    <property type="match status" value="1"/>
</dbReference>
<evidence type="ECO:0000259" key="1">
    <source>
        <dbReference type="Pfam" id="PF08241"/>
    </source>
</evidence>
<dbReference type="InterPro" id="IPR029063">
    <property type="entry name" value="SAM-dependent_MTases_sf"/>
</dbReference>
<dbReference type="CDD" id="cd02440">
    <property type="entry name" value="AdoMet_MTases"/>
    <property type="match status" value="1"/>
</dbReference>
<dbReference type="Proteomes" id="UP001205105">
    <property type="component" value="Unassembled WGS sequence"/>
</dbReference>
<comment type="caution">
    <text evidence="2">The sequence shown here is derived from an EMBL/GenBank/DDBJ whole genome shotgun (WGS) entry which is preliminary data.</text>
</comment>
<dbReference type="SUPFAM" id="SSF53335">
    <property type="entry name" value="S-adenosyl-L-methionine-dependent methyltransferases"/>
    <property type="match status" value="1"/>
</dbReference>
<dbReference type="AlphaFoldDB" id="A0AAD5GXW5"/>
<evidence type="ECO:0000313" key="2">
    <source>
        <dbReference type="EMBL" id="KAI7836751.1"/>
    </source>
</evidence>
<keyword evidence="3" id="KW-1185">Reference proteome</keyword>
<reference evidence="2" key="1">
    <citation type="submission" date="2020-11" db="EMBL/GenBank/DDBJ databases">
        <title>Chlorella ohadii genome sequencing and assembly.</title>
        <authorList>
            <person name="Murik O."/>
            <person name="Treves H."/>
            <person name="Kedem I."/>
            <person name="Shotland Y."/>
            <person name="Kaplan A."/>
        </authorList>
    </citation>
    <scope>NUCLEOTIDE SEQUENCE</scope>
    <source>
        <strain evidence="2">1</strain>
    </source>
</reference>
<dbReference type="GO" id="GO:0008757">
    <property type="term" value="F:S-adenosylmethionine-dependent methyltransferase activity"/>
    <property type="evidence" value="ECO:0007669"/>
    <property type="project" value="InterPro"/>
</dbReference>